<dbReference type="Proteomes" id="UP000095282">
    <property type="component" value="Unplaced"/>
</dbReference>
<dbReference type="AlphaFoldDB" id="A0A1I7UMK1"/>
<dbReference type="PANTHER" id="PTHR21503">
    <property type="entry name" value="F-BOX-CONTAINING HYPOTHETICAL PROTEIN C.ELEGANS"/>
    <property type="match status" value="1"/>
</dbReference>
<reference evidence="3" key="1">
    <citation type="submission" date="2016-11" db="UniProtKB">
        <authorList>
            <consortium name="WormBaseParasite"/>
        </authorList>
    </citation>
    <scope>IDENTIFICATION</scope>
</reference>
<protein>
    <submittedName>
        <fullName evidence="3">FBA_2 domain-containing protein</fullName>
    </submittedName>
</protein>
<dbReference type="eggNOG" id="ENOG502TJVR">
    <property type="taxonomic scope" value="Eukaryota"/>
</dbReference>
<organism evidence="2 3">
    <name type="scientific">Caenorhabditis tropicalis</name>
    <dbReference type="NCBI Taxonomy" id="1561998"/>
    <lineage>
        <taxon>Eukaryota</taxon>
        <taxon>Metazoa</taxon>
        <taxon>Ecdysozoa</taxon>
        <taxon>Nematoda</taxon>
        <taxon>Chromadorea</taxon>
        <taxon>Rhabditida</taxon>
        <taxon>Rhabditina</taxon>
        <taxon>Rhabditomorpha</taxon>
        <taxon>Rhabditoidea</taxon>
        <taxon>Rhabditidae</taxon>
        <taxon>Peloderinae</taxon>
        <taxon>Caenorhabditis</taxon>
    </lineage>
</organism>
<evidence type="ECO:0000259" key="1">
    <source>
        <dbReference type="Pfam" id="PF07735"/>
    </source>
</evidence>
<sequence length="296" mass="34816">MLRKKGMEKLHVNIGNYSSIYFKTEDRRFDTLFRVSELSEIQEDSRIEYLKIENTVIKTQKAKDERECIYFYYEDPFIGIQILSEIISDFFSIPIYHLYLSGDENKKYPRRAIDWVMSRQETIAECNMECWETNEEDLTYFLDTARITKYLVVFVETSDDFQYSFKYPMNLDSMTFVASPWPTVTNLLEINPGYLEILTTKFTSEDMNLFVRNWINGGNSNLRSLIFVLNQVDIQTILNGIPAGFMKMRNHITSIEIRNVNGVIASIVTENGNHKDFCIYVWPDYKGQPYPLEPIV</sequence>
<proteinExistence type="predicted"/>
<accession>A0A1I7UMK1</accession>
<feature type="domain" description="Sdz-33 F-box" evidence="1">
    <location>
        <begin position="167"/>
        <end position="225"/>
    </location>
</feature>
<name>A0A1I7UMK1_9PELO</name>
<dbReference type="Pfam" id="PF07735">
    <property type="entry name" value="FBA_2"/>
    <property type="match status" value="1"/>
</dbReference>
<dbReference type="PANTHER" id="PTHR21503:SF53">
    <property type="entry name" value="F-BOX ASSOCIATED DOMAIN-CONTAINING PROTEIN-RELATED"/>
    <property type="match status" value="1"/>
</dbReference>
<evidence type="ECO:0000313" key="2">
    <source>
        <dbReference type="Proteomes" id="UP000095282"/>
    </source>
</evidence>
<evidence type="ECO:0000313" key="3">
    <source>
        <dbReference type="WBParaSite" id="Csp11.Scaffold630.g17471.t1"/>
    </source>
</evidence>
<dbReference type="WBParaSite" id="Csp11.Scaffold630.g17471.t1">
    <property type="protein sequence ID" value="Csp11.Scaffold630.g17471.t1"/>
    <property type="gene ID" value="Csp11.Scaffold630.g17471"/>
</dbReference>
<dbReference type="InterPro" id="IPR012885">
    <property type="entry name" value="F-box_Sdz-33"/>
</dbReference>
<keyword evidence="2" id="KW-1185">Reference proteome</keyword>